<evidence type="ECO:0000313" key="3">
    <source>
        <dbReference type="EMBL" id="RHW27345.1"/>
    </source>
</evidence>
<feature type="domain" description="DUF403" evidence="1">
    <location>
        <begin position="499"/>
        <end position="802"/>
    </location>
</feature>
<accession>A0A417Y422</accession>
<dbReference type="OrthoDB" id="9803842at2"/>
<dbReference type="InterPro" id="IPR025841">
    <property type="entry name" value="CP_ATPgrasp_2"/>
</dbReference>
<dbReference type="SUPFAM" id="SSF56059">
    <property type="entry name" value="Glutathione synthetase ATP-binding domain-like"/>
    <property type="match status" value="1"/>
</dbReference>
<dbReference type="Proteomes" id="UP000283644">
    <property type="component" value="Unassembled WGS sequence"/>
</dbReference>
<dbReference type="AlphaFoldDB" id="A0A417Y422"/>
<proteinExistence type="predicted"/>
<gene>
    <name evidence="3" type="ORF">D0Z08_09320</name>
</gene>
<keyword evidence="4" id="KW-1185">Reference proteome</keyword>
<protein>
    <submittedName>
        <fullName evidence="3">Uncharacterized protein</fullName>
    </submittedName>
</protein>
<dbReference type="EMBL" id="QXGH01000013">
    <property type="protein sequence ID" value="RHW27345.1"/>
    <property type="molecule type" value="Genomic_DNA"/>
</dbReference>
<dbReference type="Gene3D" id="3.40.50.11290">
    <property type="match status" value="1"/>
</dbReference>
<evidence type="ECO:0000259" key="2">
    <source>
        <dbReference type="Pfam" id="PF14403"/>
    </source>
</evidence>
<dbReference type="Pfam" id="PF14403">
    <property type="entry name" value="CP_ATPgrasp_2"/>
    <property type="match status" value="1"/>
</dbReference>
<feature type="domain" description="Circularly permuted ATP-grasp type 2" evidence="2">
    <location>
        <begin position="86"/>
        <end position="456"/>
    </location>
</feature>
<dbReference type="Pfam" id="PF04168">
    <property type="entry name" value="Alpha-E"/>
    <property type="match status" value="1"/>
</dbReference>
<evidence type="ECO:0000259" key="1">
    <source>
        <dbReference type="Pfam" id="PF04168"/>
    </source>
</evidence>
<dbReference type="InterPro" id="IPR007296">
    <property type="entry name" value="DUF403"/>
</dbReference>
<comment type="caution">
    <text evidence="3">The sequence shown here is derived from an EMBL/GenBank/DDBJ whole genome shotgun (WGS) entry which is preliminary data.</text>
</comment>
<dbReference type="PANTHER" id="PTHR34595:SF2">
    <property type="entry name" value="BLR2978 PROTEIN"/>
    <property type="match status" value="1"/>
</dbReference>
<name>A0A417Y422_9ACTN</name>
<dbReference type="RefSeq" id="WP_118924927.1">
    <property type="nucleotide sequence ID" value="NZ_QXGH01000013.1"/>
</dbReference>
<evidence type="ECO:0000313" key="4">
    <source>
        <dbReference type="Proteomes" id="UP000283644"/>
    </source>
</evidence>
<sequence length="821" mass="88946">MPVLKEYVAALSQPTLGTEATRYDEVVAPDGVLRPPWKRLAAVASGIGAGELSRVDEQIVRFLADDGVTYSRPGERPTAWRLDPVPLVVDAGSWREVEVGLAQRAELLNALLVDLYGERTLLRDGIVPAAAVLAHPGFTRIMAYGSRNDPRPLVTTATDLGRDATGAWRVLGDRAQAPSGLGYALENRKVLSRVLPELYREADLHRMAPYLWAFRSALLQSAHGELPDPRVVVLTPGTHSETAYDQAALASNLGFPLVQGSDLTVRDGWVLMKALGRLERVDVILRRVDAAWSDPLELRGDSQLGVAGLAEAVRRSRVRVVNGLGAGVLENPALLAYAPAVCEHLLGESLRLPTVPTWWCGDPDALAHVLDRLDSLAVRSIEGGPPLDGRPEILRRRILAAPHRFVAQERLPLSQAPTWTGGRTTGQAAPRPVSVRAFTVRYGSSYRTLLGGLGNVLQDGRTVASKDVWVLKAETGEPDQGLAEVMPVSSGRSLPATVPRVLEDMFWVGRYAERAEDLLRLLLAAHVLVEDYRSRPRTSGGLSLEVITGLIGRLSGRASDDYDEEFRSLLLDPERPGSVAQSLEALRDALSGVRDQWSSDVWRIFGVVDRAQSTLVGSPGSHQMAESAGRMLTGVLSLAGVTANMIRDPGWHMISVGRYLERGQQVRHLLVALTERHGLDVDREVLAAVLAAAESSVTHRRRYRDYVRPAGVLDLLLKDPENPRSLGFSVARATEHLAALPASTGSTRPERLLAALTTEVEETDVAVLVAIGGADRPNLRSFLDTAGAQLDRLAEAVADLHFATGPAPRRFGSLPTLEPVP</sequence>
<dbReference type="InterPro" id="IPR051680">
    <property type="entry name" value="ATP-dep_Glu-Cys_Ligase-2"/>
</dbReference>
<organism evidence="3 4">
    <name type="scientific">Nocardioides immobilis</name>
    <dbReference type="NCBI Taxonomy" id="2049295"/>
    <lineage>
        <taxon>Bacteria</taxon>
        <taxon>Bacillati</taxon>
        <taxon>Actinomycetota</taxon>
        <taxon>Actinomycetes</taxon>
        <taxon>Propionibacteriales</taxon>
        <taxon>Nocardioidaceae</taxon>
        <taxon>Nocardioides</taxon>
    </lineage>
</organism>
<reference evidence="3 4" key="1">
    <citation type="submission" date="2018-09" db="EMBL/GenBank/DDBJ databases">
        <title>Genome sequencing of Nocardioides immobilis CCTCC AB 2017083 for comparison to Nocardioides silvaticus.</title>
        <authorList>
            <person name="Li C."/>
            <person name="Wang G."/>
        </authorList>
    </citation>
    <scope>NUCLEOTIDE SEQUENCE [LARGE SCALE GENOMIC DNA]</scope>
    <source>
        <strain evidence="3 4">CCTCC AB 2017083</strain>
    </source>
</reference>
<dbReference type="PANTHER" id="PTHR34595">
    <property type="entry name" value="BLR5612 PROTEIN"/>
    <property type="match status" value="1"/>
</dbReference>